<dbReference type="Gene3D" id="3.80.10.10">
    <property type="entry name" value="Ribonuclease Inhibitor"/>
    <property type="match status" value="1"/>
</dbReference>
<comment type="similarity">
    <text evidence="2">Belongs to the RLP family.</text>
</comment>
<proteinExistence type="inferred from homology"/>
<dbReference type="AlphaFoldDB" id="A0AAQ3NCK4"/>
<keyword evidence="6" id="KW-1133">Transmembrane helix</keyword>
<dbReference type="Proteomes" id="UP001374535">
    <property type="component" value="Chromosome 6"/>
</dbReference>
<evidence type="ECO:0000313" key="11">
    <source>
        <dbReference type="Proteomes" id="UP001374535"/>
    </source>
</evidence>
<evidence type="ECO:0000256" key="5">
    <source>
        <dbReference type="ARBA" id="ARBA00022729"/>
    </source>
</evidence>
<evidence type="ECO:0000256" key="4">
    <source>
        <dbReference type="ARBA" id="ARBA00022692"/>
    </source>
</evidence>
<dbReference type="PANTHER" id="PTHR48052:SF8">
    <property type="entry name" value="LRR RECEPTOR-LIKE SERINE_THREONINE-PROTEIN KINASE FLS2"/>
    <property type="match status" value="1"/>
</dbReference>
<evidence type="ECO:0000256" key="6">
    <source>
        <dbReference type="ARBA" id="ARBA00022989"/>
    </source>
</evidence>
<gene>
    <name evidence="10" type="ORF">V8G54_020656</name>
</gene>
<accession>A0AAQ3NCK4</accession>
<evidence type="ECO:0000256" key="1">
    <source>
        <dbReference type="ARBA" id="ARBA00004251"/>
    </source>
</evidence>
<dbReference type="InterPro" id="IPR032675">
    <property type="entry name" value="LRR_dom_sf"/>
</dbReference>
<evidence type="ECO:0000256" key="3">
    <source>
        <dbReference type="ARBA" id="ARBA00022475"/>
    </source>
</evidence>
<evidence type="ECO:0000256" key="8">
    <source>
        <dbReference type="ARBA" id="ARBA00023170"/>
    </source>
</evidence>
<evidence type="ECO:0000256" key="9">
    <source>
        <dbReference type="ARBA" id="ARBA00023180"/>
    </source>
</evidence>
<keyword evidence="9" id="KW-0325">Glycoprotein</keyword>
<dbReference type="PANTHER" id="PTHR48052">
    <property type="entry name" value="UNNAMED PRODUCT"/>
    <property type="match status" value="1"/>
</dbReference>
<keyword evidence="3" id="KW-1003">Cell membrane</keyword>
<dbReference type="SUPFAM" id="SSF52047">
    <property type="entry name" value="RNI-like"/>
    <property type="match status" value="1"/>
</dbReference>
<comment type="subcellular location">
    <subcellularLocation>
        <location evidence="1">Cell membrane</location>
        <topology evidence="1">Single-pass type I membrane protein</topology>
    </subcellularLocation>
</comment>
<keyword evidence="4" id="KW-0812">Transmembrane</keyword>
<dbReference type="Pfam" id="PF13855">
    <property type="entry name" value="LRR_8"/>
    <property type="match status" value="1"/>
</dbReference>
<dbReference type="GO" id="GO:0005886">
    <property type="term" value="C:plasma membrane"/>
    <property type="evidence" value="ECO:0007669"/>
    <property type="project" value="UniProtKB-SubCell"/>
</dbReference>
<dbReference type="InterPro" id="IPR001611">
    <property type="entry name" value="Leu-rich_rpt"/>
</dbReference>
<protein>
    <submittedName>
        <fullName evidence="10">Uncharacterized protein</fullName>
    </submittedName>
</protein>
<keyword evidence="7" id="KW-0472">Membrane</keyword>
<dbReference type="PRINTS" id="PR00019">
    <property type="entry name" value="LEURICHRPT"/>
</dbReference>
<evidence type="ECO:0000313" key="10">
    <source>
        <dbReference type="EMBL" id="WVZ07310.1"/>
    </source>
</evidence>
<keyword evidence="5" id="KW-0732">Signal</keyword>
<sequence>MSMPLDFETLSSKLLRLEVLDIRSNYLTNDILPSLRGFTSLKELYLSDNELDSDNHMQDISKITSLEILDIEANQLNETILWHLEKDAFTWPPNLQVLTLSLNSFSNEFLSSLTGLQRLKSLDLSYNQLNGLLDISG</sequence>
<dbReference type="EMBL" id="CP144695">
    <property type="protein sequence ID" value="WVZ07310.1"/>
    <property type="molecule type" value="Genomic_DNA"/>
</dbReference>
<name>A0AAQ3NCK4_VIGMU</name>
<reference evidence="10 11" key="1">
    <citation type="journal article" date="2023" name="Life. Sci Alliance">
        <title>Evolutionary insights into 3D genome organization and epigenetic landscape of Vigna mungo.</title>
        <authorList>
            <person name="Junaid A."/>
            <person name="Singh B."/>
            <person name="Bhatia S."/>
        </authorList>
    </citation>
    <scope>NUCLEOTIDE SEQUENCE [LARGE SCALE GENOMIC DNA]</scope>
    <source>
        <tissue evidence="10">Leaf</tissue>
    </source>
</reference>
<evidence type="ECO:0000256" key="2">
    <source>
        <dbReference type="ARBA" id="ARBA00009592"/>
    </source>
</evidence>
<organism evidence="10 11">
    <name type="scientific">Vigna mungo</name>
    <name type="common">Black gram</name>
    <name type="synonym">Phaseolus mungo</name>
    <dbReference type="NCBI Taxonomy" id="3915"/>
    <lineage>
        <taxon>Eukaryota</taxon>
        <taxon>Viridiplantae</taxon>
        <taxon>Streptophyta</taxon>
        <taxon>Embryophyta</taxon>
        <taxon>Tracheophyta</taxon>
        <taxon>Spermatophyta</taxon>
        <taxon>Magnoliopsida</taxon>
        <taxon>eudicotyledons</taxon>
        <taxon>Gunneridae</taxon>
        <taxon>Pentapetalae</taxon>
        <taxon>rosids</taxon>
        <taxon>fabids</taxon>
        <taxon>Fabales</taxon>
        <taxon>Fabaceae</taxon>
        <taxon>Papilionoideae</taxon>
        <taxon>50 kb inversion clade</taxon>
        <taxon>NPAAA clade</taxon>
        <taxon>indigoferoid/millettioid clade</taxon>
        <taxon>Phaseoleae</taxon>
        <taxon>Vigna</taxon>
    </lineage>
</organism>
<keyword evidence="11" id="KW-1185">Reference proteome</keyword>
<dbReference type="Pfam" id="PF00560">
    <property type="entry name" value="LRR_1"/>
    <property type="match status" value="2"/>
</dbReference>
<evidence type="ECO:0000256" key="7">
    <source>
        <dbReference type="ARBA" id="ARBA00023136"/>
    </source>
</evidence>
<keyword evidence="8" id="KW-0675">Receptor</keyword>